<dbReference type="GO" id="GO:0000329">
    <property type="term" value="C:fungal-type vacuole membrane"/>
    <property type="evidence" value="ECO:0007669"/>
    <property type="project" value="TreeGrafter"/>
</dbReference>
<evidence type="ECO:0000313" key="8">
    <source>
        <dbReference type="EMBL" id="KAG2218457.1"/>
    </source>
</evidence>
<keyword evidence="9" id="KW-1185">Reference proteome</keyword>
<feature type="domain" description="EamA" evidence="7">
    <location>
        <begin position="141"/>
        <end position="214"/>
    </location>
</feature>
<proteinExistence type="predicted"/>
<dbReference type="Pfam" id="PF00892">
    <property type="entry name" value="EamA"/>
    <property type="match status" value="1"/>
</dbReference>
<evidence type="ECO:0000256" key="2">
    <source>
        <dbReference type="ARBA" id="ARBA00022692"/>
    </source>
</evidence>
<accession>A0A8H7RYE6</accession>
<dbReference type="PANTHER" id="PTHR23051">
    <property type="entry name" value="SOLUTE CARRIER FAMILY 35, MEMBER F5"/>
    <property type="match status" value="1"/>
</dbReference>
<evidence type="ECO:0000256" key="3">
    <source>
        <dbReference type="ARBA" id="ARBA00022989"/>
    </source>
</evidence>
<keyword evidence="2 6" id="KW-0812">Transmembrane</keyword>
<comment type="caution">
    <text evidence="8">The sequence shown here is derived from an EMBL/GenBank/DDBJ whole genome shotgun (WGS) entry which is preliminary data.</text>
</comment>
<dbReference type="OrthoDB" id="1436450at2759"/>
<evidence type="ECO:0000256" key="1">
    <source>
        <dbReference type="ARBA" id="ARBA00004141"/>
    </source>
</evidence>
<feature type="transmembrane region" description="Helical" evidence="6">
    <location>
        <begin position="365"/>
        <end position="385"/>
    </location>
</feature>
<feature type="region of interest" description="Disordered" evidence="5">
    <location>
        <begin position="407"/>
        <end position="432"/>
    </location>
</feature>
<protein>
    <recommendedName>
        <fullName evidence="7">EamA domain-containing protein</fullName>
    </recommendedName>
</protein>
<evidence type="ECO:0000259" key="7">
    <source>
        <dbReference type="Pfam" id="PF00892"/>
    </source>
</evidence>
<gene>
    <name evidence="8" type="ORF">INT45_003001</name>
</gene>
<evidence type="ECO:0000256" key="6">
    <source>
        <dbReference type="SAM" id="Phobius"/>
    </source>
</evidence>
<feature type="compositionally biased region" description="Polar residues" evidence="5">
    <location>
        <begin position="90"/>
        <end position="100"/>
    </location>
</feature>
<feature type="transmembrane region" description="Helical" evidence="6">
    <location>
        <begin position="12"/>
        <end position="34"/>
    </location>
</feature>
<reference evidence="8 9" key="1">
    <citation type="submission" date="2020-12" db="EMBL/GenBank/DDBJ databases">
        <title>Metabolic potential, ecology and presence of endohyphal bacteria is reflected in genomic diversity of Mucoromycotina.</title>
        <authorList>
            <person name="Muszewska A."/>
            <person name="Okrasinska A."/>
            <person name="Steczkiewicz K."/>
            <person name="Drgas O."/>
            <person name="Orlowska M."/>
            <person name="Perlinska-Lenart U."/>
            <person name="Aleksandrzak-Piekarczyk T."/>
            <person name="Szatraj K."/>
            <person name="Zielenkiewicz U."/>
            <person name="Pilsyk S."/>
            <person name="Malc E."/>
            <person name="Mieczkowski P."/>
            <person name="Kruszewska J.S."/>
            <person name="Biernat P."/>
            <person name="Pawlowska J."/>
        </authorList>
    </citation>
    <scope>NUCLEOTIDE SEQUENCE [LARGE SCALE GENOMIC DNA]</scope>
    <source>
        <strain evidence="8 9">CBS 142.35</strain>
    </source>
</reference>
<dbReference type="AlphaFoldDB" id="A0A8H7RYE6"/>
<evidence type="ECO:0000256" key="5">
    <source>
        <dbReference type="SAM" id="MobiDB-lite"/>
    </source>
</evidence>
<keyword evidence="4 6" id="KW-0472">Membrane</keyword>
<name>A0A8H7RYE6_9FUNG</name>
<dbReference type="InterPro" id="IPR037185">
    <property type="entry name" value="EmrE-like"/>
</dbReference>
<dbReference type="InterPro" id="IPR000620">
    <property type="entry name" value="EamA_dom"/>
</dbReference>
<feature type="transmembrane region" description="Helical" evidence="6">
    <location>
        <begin position="197"/>
        <end position="216"/>
    </location>
</feature>
<evidence type="ECO:0000313" key="9">
    <source>
        <dbReference type="Proteomes" id="UP000646827"/>
    </source>
</evidence>
<feature type="transmembrane region" description="Helical" evidence="6">
    <location>
        <begin position="142"/>
        <end position="159"/>
    </location>
</feature>
<feature type="compositionally biased region" description="Polar residues" evidence="5">
    <location>
        <begin position="416"/>
        <end position="432"/>
    </location>
</feature>
<evidence type="ECO:0000256" key="4">
    <source>
        <dbReference type="ARBA" id="ARBA00023136"/>
    </source>
</evidence>
<sequence>MADIESRPSRRRYFLGICALIAVVFIWVSSSFAMNSIFGEQNYDKPFLVTYLNTATFSFYLIPLLFKRRRKDVFSPEEYAKLIMHEDPTTSYQTTNNNAESSSRRSSLSSEGSRNDTQRSTLIVSDEEQLPSSSSRLNTIETIRLSLTFCILWFCANYSTNASLAYTSVGSSTILSSTSGLFTLAIGALFRVEKVTLIRIAAVAVSFGGVVLVSYSDHESANKKPNEQATAEMIEASAPLIGDFLALTGAFFYGCYTTLLKYRIGDESRINMPLFFGFVGAFNVLMLWPILPILHWLGLETFELPHGGILWTTLLLNAFIGTFVSDYLWLLSMLMTSPLVVTLGISLTIPLALMGDILFKHIIPNLQYAAGAVLVLAGFFAVNVATLSEVENRAIYADREIIPQDDDTSTAIERAPNNNNEQQESPTLSLSR</sequence>
<dbReference type="EMBL" id="JAEPRB010000228">
    <property type="protein sequence ID" value="KAG2218457.1"/>
    <property type="molecule type" value="Genomic_DNA"/>
</dbReference>
<organism evidence="8 9">
    <name type="scientific">Circinella minor</name>
    <dbReference type="NCBI Taxonomy" id="1195481"/>
    <lineage>
        <taxon>Eukaryota</taxon>
        <taxon>Fungi</taxon>
        <taxon>Fungi incertae sedis</taxon>
        <taxon>Mucoromycota</taxon>
        <taxon>Mucoromycotina</taxon>
        <taxon>Mucoromycetes</taxon>
        <taxon>Mucorales</taxon>
        <taxon>Lichtheimiaceae</taxon>
        <taxon>Circinella</taxon>
    </lineage>
</organism>
<dbReference type="PANTHER" id="PTHR23051:SF0">
    <property type="entry name" value="SOLUTE CARRIER FAMILY 35 MEMBER F5"/>
    <property type="match status" value="1"/>
</dbReference>
<feature type="transmembrane region" description="Helical" evidence="6">
    <location>
        <begin position="165"/>
        <end position="190"/>
    </location>
</feature>
<feature type="transmembrane region" description="Helical" evidence="6">
    <location>
        <begin position="46"/>
        <end position="66"/>
    </location>
</feature>
<comment type="subcellular location">
    <subcellularLocation>
        <location evidence="1">Membrane</location>
        <topology evidence="1">Multi-pass membrane protein</topology>
    </subcellularLocation>
</comment>
<feature type="transmembrane region" description="Helical" evidence="6">
    <location>
        <begin position="309"/>
        <end position="331"/>
    </location>
</feature>
<feature type="transmembrane region" description="Helical" evidence="6">
    <location>
        <begin position="338"/>
        <end position="359"/>
    </location>
</feature>
<dbReference type="SUPFAM" id="SSF103481">
    <property type="entry name" value="Multidrug resistance efflux transporter EmrE"/>
    <property type="match status" value="1"/>
</dbReference>
<dbReference type="Proteomes" id="UP000646827">
    <property type="component" value="Unassembled WGS sequence"/>
</dbReference>
<feature type="transmembrane region" description="Helical" evidence="6">
    <location>
        <begin position="274"/>
        <end position="297"/>
    </location>
</feature>
<keyword evidence="3 6" id="KW-1133">Transmembrane helix</keyword>
<feature type="transmembrane region" description="Helical" evidence="6">
    <location>
        <begin position="236"/>
        <end position="262"/>
    </location>
</feature>
<feature type="region of interest" description="Disordered" evidence="5">
    <location>
        <begin position="90"/>
        <end position="127"/>
    </location>
</feature>